<dbReference type="EMBL" id="CP045891">
    <property type="protein sequence ID" value="QQP57548.1"/>
    <property type="molecule type" value="Genomic_DNA"/>
</dbReference>
<accession>A0A7T8KKT5</accession>
<name>A0A7T8KKT5_CALRO</name>
<organism evidence="1 2">
    <name type="scientific">Caligus rogercresseyi</name>
    <name type="common">Sea louse</name>
    <dbReference type="NCBI Taxonomy" id="217165"/>
    <lineage>
        <taxon>Eukaryota</taxon>
        <taxon>Metazoa</taxon>
        <taxon>Ecdysozoa</taxon>
        <taxon>Arthropoda</taxon>
        <taxon>Crustacea</taxon>
        <taxon>Multicrustacea</taxon>
        <taxon>Hexanauplia</taxon>
        <taxon>Copepoda</taxon>
        <taxon>Siphonostomatoida</taxon>
        <taxon>Caligidae</taxon>
        <taxon>Caligus</taxon>
    </lineage>
</organism>
<protein>
    <submittedName>
        <fullName evidence="1">Uncharacterized protein</fullName>
    </submittedName>
</protein>
<gene>
    <name evidence="1" type="ORF">FKW44_002574</name>
</gene>
<dbReference type="Proteomes" id="UP000595437">
    <property type="component" value="Chromosome 2"/>
</dbReference>
<evidence type="ECO:0000313" key="2">
    <source>
        <dbReference type="Proteomes" id="UP000595437"/>
    </source>
</evidence>
<reference evidence="2" key="1">
    <citation type="submission" date="2021-01" db="EMBL/GenBank/DDBJ databases">
        <title>Caligus Genome Assembly.</title>
        <authorList>
            <person name="Gallardo-Escarate C."/>
        </authorList>
    </citation>
    <scope>NUCLEOTIDE SEQUENCE [LARGE SCALE GENOMIC DNA]</scope>
</reference>
<dbReference type="AlphaFoldDB" id="A0A7T8KKT5"/>
<evidence type="ECO:0000313" key="1">
    <source>
        <dbReference type="EMBL" id="QQP57548.1"/>
    </source>
</evidence>
<keyword evidence="2" id="KW-1185">Reference proteome</keyword>
<proteinExistence type="predicted"/>
<sequence length="57" mass="6285">MPSIPSFLSFGNNCSCQLCRKQLRGQSRGPLQPSHSAWLSTTLHGQWPTQLWSSGPS</sequence>